<name>A0A291QMY9_9ACTN</name>
<dbReference type="Proteomes" id="UP000221011">
    <property type="component" value="Chromosome"/>
</dbReference>
<dbReference type="InterPro" id="IPR007995">
    <property type="entry name" value="DUF742"/>
</dbReference>
<dbReference type="PANTHER" id="PTHR36221">
    <property type="entry name" value="DUF742 DOMAIN-CONTAINING PROTEIN"/>
    <property type="match status" value="1"/>
</dbReference>
<organism evidence="1 2">
    <name type="scientific">Streptomyces formicae</name>
    <dbReference type="NCBI Taxonomy" id="1616117"/>
    <lineage>
        <taxon>Bacteria</taxon>
        <taxon>Bacillati</taxon>
        <taxon>Actinomycetota</taxon>
        <taxon>Actinomycetes</taxon>
        <taxon>Kitasatosporales</taxon>
        <taxon>Streptomycetaceae</taxon>
        <taxon>Streptomyces</taxon>
    </lineage>
</organism>
<evidence type="ECO:0000313" key="1">
    <source>
        <dbReference type="EMBL" id="ATL33091.1"/>
    </source>
</evidence>
<dbReference type="RefSeq" id="WP_098246921.1">
    <property type="nucleotide sequence ID" value="NZ_CP022685.1"/>
</dbReference>
<dbReference type="AlphaFoldDB" id="A0A291QMY9"/>
<gene>
    <name evidence="1" type="ORF">KY5_8073c</name>
</gene>
<dbReference type="PANTHER" id="PTHR36221:SF1">
    <property type="entry name" value="DUF742 DOMAIN-CONTAINING PROTEIN"/>
    <property type="match status" value="1"/>
</dbReference>
<sequence>MSGPRRDPDLVRPYVRTDGRVRAHPDVRVETVLLAASGSSEGLSADARRVMNLFTHAGGGGLAVADIAAALEFPPSTVRILVSSLIDAGLLTRPVAAGDDQPQTDLLQEVLRGLRALV</sequence>
<reference evidence="1 2" key="1">
    <citation type="submission" date="2017-08" db="EMBL/GenBank/DDBJ databases">
        <title>Complete Genome Sequence of Streptomyces formicae KY5, the formicamycin producer.</title>
        <authorList>
            <person name="Holmes N.A."/>
            <person name="Devine R."/>
            <person name="Qin Z."/>
            <person name="Seipke R.F."/>
            <person name="Wilkinson B."/>
            <person name="Hutchings M.I."/>
        </authorList>
    </citation>
    <scope>NUCLEOTIDE SEQUENCE [LARGE SCALE GENOMIC DNA]</scope>
    <source>
        <strain evidence="1 2">KY5</strain>
    </source>
</reference>
<dbReference type="InterPro" id="IPR036388">
    <property type="entry name" value="WH-like_DNA-bd_sf"/>
</dbReference>
<dbReference type="SUPFAM" id="SSF46785">
    <property type="entry name" value="Winged helix' DNA-binding domain"/>
    <property type="match status" value="1"/>
</dbReference>
<accession>A0A291QMY9</accession>
<proteinExistence type="predicted"/>
<keyword evidence="2" id="KW-1185">Reference proteome</keyword>
<dbReference type="Gene3D" id="1.10.10.10">
    <property type="entry name" value="Winged helix-like DNA-binding domain superfamily/Winged helix DNA-binding domain"/>
    <property type="match status" value="1"/>
</dbReference>
<protein>
    <recommendedName>
        <fullName evidence="3">DUF742 domain-containing protein</fullName>
    </recommendedName>
</protein>
<dbReference type="EMBL" id="CP022685">
    <property type="protein sequence ID" value="ATL33091.1"/>
    <property type="molecule type" value="Genomic_DNA"/>
</dbReference>
<dbReference type="Pfam" id="PF05331">
    <property type="entry name" value="DUF742"/>
    <property type="match status" value="1"/>
</dbReference>
<evidence type="ECO:0000313" key="2">
    <source>
        <dbReference type="Proteomes" id="UP000221011"/>
    </source>
</evidence>
<dbReference type="InterPro" id="IPR036390">
    <property type="entry name" value="WH_DNA-bd_sf"/>
</dbReference>
<evidence type="ECO:0008006" key="3">
    <source>
        <dbReference type="Google" id="ProtNLM"/>
    </source>
</evidence>
<dbReference type="KEGG" id="sfk:KY5_8073c"/>